<keyword evidence="4" id="KW-1185">Reference proteome</keyword>
<dbReference type="InterPro" id="IPR039523">
    <property type="entry name" value="RimK-rel_E_lig_ATP-grasp"/>
</dbReference>
<keyword evidence="1" id="KW-0472">Membrane</keyword>
<evidence type="ECO:0000256" key="1">
    <source>
        <dbReference type="SAM" id="Phobius"/>
    </source>
</evidence>
<accession>A0ABU0YG09</accession>
<reference evidence="4" key="1">
    <citation type="submission" date="2023-08" db="EMBL/GenBank/DDBJ databases">
        <title>Rhodospirillaceae gen. nov., a novel taxon isolated from the Yangtze River Yuezi River estuary sludge.</title>
        <authorList>
            <person name="Ruan L."/>
        </authorList>
    </citation>
    <scope>NUCLEOTIDE SEQUENCE [LARGE SCALE GENOMIC DNA]</scope>
    <source>
        <strain evidence="4">R-7</strain>
    </source>
</reference>
<organism evidence="3 4">
    <name type="scientific">Dongia sedimenti</name>
    <dbReference type="NCBI Taxonomy" id="3064282"/>
    <lineage>
        <taxon>Bacteria</taxon>
        <taxon>Pseudomonadati</taxon>
        <taxon>Pseudomonadota</taxon>
        <taxon>Alphaproteobacteria</taxon>
        <taxon>Rhodospirillales</taxon>
        <taxon>Dongiaceae</taxon>
        <taxon>Dongia</taxon>
    </lineage>
</organism>
<feature type="transmembrane region" description="Helical" evidence="1">
    <location>
        <begin position="83"/>
        <end position="101"/>
    </location>
</feature>
<dbReference type="Pfam" id="PF14397">
    <property type="entry name" value="ATPgrasp_ST"/>
    <property type="match status" value="1"/>
</dbReference>
<evidence type="ECO:0000259" key="2">
    <source>
        <dbReference type="Pfam" id="PF14397"/>
    </source>
</evidence>
<dbReference type="Gene3D" id="3.30.470.20">
    <property type="entry name" value="ATP-grasp fold, B domain"/>
    <property type="match status" value="1"/>
</dbReference>
<proteinExistence type="predicted"/>
<dbReference type="EMBL" id="JAUYVI010000001">
    <property type="protein sequence ID" value="MDQ7246647.1"/>
    <property type="molecule type" value="Genomic_DNA"/>
</dbReference>
<dbReference type="RefSeq" id="WP_379954037.1">
    <property type="nucleotide sequence ID" value="NZ_JAUYVI010000001.1"/>
</dbReference>
<sequence>MRGKPNGAKYGAGSIAARARSRFAMSFLSNHRAVTTESVQRLTFAETVVIRGQPTSAVGDRGRRLFTELRLWRRANHPRSERFYWHALKPIAAAALILWFAPRYALAVRRRFGVPVSEQIAALCRLGFIEWVNPRCYYFHEHYRRRGTVDCSAYVMRHEFKEGLLRSLHKLRPRVHGKRVNLGHKLAFAETADRFGLPTPKIGAIVQGGRVTIRDRAALTGDLFVKPEQGRGAVGAEAFRRRADGKFAIGDDTFALSDLLQSLATGARRRPKLVQTLLRNHPQLADLAGTALVTIRIITVMSTEEQPLVTHAMLRTISKLEPDWPGGEEFAAPIDIMSGRLGLMCGDTAIGPQHWYQRHPVTGAAVTGRIVPQWPAIRELAIRAHRVFADRMIVGWDIALTPEGPVLLEGNSYPDTEFLQRVHRQAIGDSPLGPPLAHQLGRLEALRGGF</sequence>
<feature type="domain" description="Alpha-L-glutamate ligase-related protein ATP-grasp" evidence="2">
    <location>
        <begin position="180"/>
        <end position="422"/>
    </location>
</feature>
<comment type="caution">
    <text evidence="3">The sequence shown here is derived from an EMBL/GenBank/DDBJ whole genome shotgun (WGS) entry which is preliminary data.</text>
</comment>
<evidence type="ECO:0000313" key="4">
    <source>
        <dbReference type="Proteomes" id="UP001230156"/>
    </source>
</evidence>
<dbReference type="Proteomes" id="UP001230156">
    <property type="component" value="Unassembled WGS sequence"/>
</dbReference>
<keyword evidence="1" id="KW-1133">Transmembrane helix</keyword>
<protein>
    <submittedName>
        <fullName evidence="3">Sugar-transfer associated ATP-grasp domain-containing protein</fullName>
    </submittedName>
</protein>
<keyword evidence="1" id="KW-0812">Transmembrane</keyword>
<name>A0ABU0YG09_9PROT</name>
<gene>
    <name evidence="3" type="ORF">Q8A70_03175</name>
</gene>
<evidence type="ECO:0000313" key="3">
    <source>
        <dbReference type="EMBL" id="MDQ7246647.1"/>
    </source>
</evidence>